<evidence type="ECO:0000256" key="1">
    <source>
        <dbReference type="ARBA" id="ARBA00001946"/>
    </source>
</evidence>
<protein>
    <recommendedName>
        <fullName evidence="5">Phosphoserine phosphatase</fullName>
        <ecNumber evidence="4">3.1.3.3</ecNumber>
    </recommendedName>
    <alternativeName>
        <fullName evidence="11">O-phosphoserine phosphohydrolase</fullName>
    </alternativeName>
</protein>
<dbReference type="NCBIfam" id="TIGR01488">
    <property type="entry name" value="HAD-SF-IB"/>
    <property type="match status" value="1"/>
</dbReference>
<dbReference type="NCBIfam" id="TIGR00338">
    <property type="entry name" value="serB"/>
    <property type="match status" value="1"/>
</dbReference>
<evidence type="ECO:0000256" key="3">
    <source>
        <dbReference type="ARBA" id="ARBA00009184"/>
    </source>
</evidence>
<sequence>MSARNRLLVTATGRNAADCIEALTGTLARLGAELLDLEQVSIRDRFVLELLVEADSTEPVLGELQAAARALGVELDAAPLPASGVGPRRRFVVTAVARALSAAHLHALTELLLRESCSIDRVVRLSEGPLAAAELHVSLPAGVDASALKRALLVLSSAHAFDLALQSESLFRRSKRLVVMDMDSTLIRIEVIDELARAHGVVDQVSKITERAMHGEMDYDESLRLRVGLLAGLPASVLDELAANLPLTEGAETLVRTVKALGYKVAVLSGGFSVAAGALKARLGLDHAWSNVLEIDDGRLTGNVVGPIVNAARKAELLEAIAKEEGIRLDQVIAVGDGANDLPMLQKAGLGIAFRAKPRVREGADVSISTSGLDAILYLLGLSARELAELEAP</sequence>
<dbReference type="Pfam" id="PF00702">
    <property type="entry name" value="Hydrolase"/>
    <property type="match status" value="1"/>
</dbReference>
<keyword evidence="17" id="KW-1185">Reference proteome</keyword>
<gene>
    <name evidence="16" type="ORF">AKJ08_0893</name>
</gene>
<comment type="pathway">
    <text evidence="2">Amino-acid biosynthesis; L-serine biosynthesis; L-serine from 3-phospho-D-glycerate: step 3/3.</text>
</comment>
<dbReference type="Proteomes" id="UP000055590">
    <property type="component" value="Chromosome"/>
</dbReference>
<dbReference type="PATRIC" id="fig|1391653.3.peg.915"/>
<dbReference type="SFLD" id="SFLDF00029">
    <property type="entry name" value="phosphoserine_phosphatase"/>
    <property type="match status" value="1"/>
</dbReference>
<dbReference type="PANTHER" id="PTHR43344">
    <property type="entry name" value="PHOSPHOSERINE PHOSPHATASE"/>
    <property type="match status" value="1"/>
</dbReference>
<evidence type="ECO:0000313" key="17">
    <source>
        <dbReference type="Proteomes" id="UP000055590"/>
    </source>
</evidence>
<accession>A0A0K1PAR7</accession>
<evidence type="ECO:0000256" key="8">
    <source>
        <dbReference type="ARBA" id="ARBA00022801"/>
    </source>
</evidence>
<dbReference type="PRINTS" id="PR00119">
    <property type="entry name" value="CATATPASE"/>
</dbReference>
<dbReference type="CDD" id="cd07500">
    <property type="entry name" value="HAD_PSP"/>
    <property type="match status" value="1"/>
</dbReference>
<evidence type="ECO:0000256" key="11">
    <source>
        <dbReference type="ARBA" id="ARBA00031693"/>
    </source>
</evidence>
<dbReference type="SFLD" id="SFLDG01136">
    <property type="entry name" value="C1.6:_Phosphoserine_Phosphatas"/>
    <property type="match status" value="1"/>
</dbReference>
<keyword evidence="7" id="KW-0479">Metal-binding</keyword>
<evidence type="ECO:0000256" key="13">
    <source>
        <dbReference type="ARBA" id="ARBA00048523"/>
    </source>
</evidence>
<dbReference type="Gene3D" id="3.40.50.1000">
    <property type="entry name" value="HAD superfamily/HAD-like"/>
    <property type="match status" value="1"/>
</dbReference>
<dbReference type="STRING" id="1391653.AKJ08_0893"/>
<evidence type="ECO:0000256" key="7">
    <source>
        <dbReference type="ARBA" id="ARBA00022723"/>
    </source>
</evidence>
<dbReference type="InterPro" id="IPR036412">
    <property type="entry name" value="HAD-like_sf"/>
</dbReference>
<evidence type="ECO:0000256" key="14">
    <source>
        <dbReference type="PIRSR" id="PIRSR604469-1"/>
    </source>
</evidence>
<dbReference type="SFLD" id="SFLDG01137">
    <property type="entry name" value="C1.6.1:_Phosphoserine_Phosphat"/>
    <property type="match status" value="1"/>
</dbReference>
<comment type="catalytic activity">
    <reaction evidence="12">
        <text>O-phospho-L-serine + H2O = L-serine + phosphate</text>
        <dbReference type="Rhea" id="RHEA:21208"/>
        <dbReference type="ChEBI" id="CHEBI:15377"/>
        <dbReference type="ChEBI" id="CHEBI:33384"/>
        <dbReference type="ChEBI" id="CHEBI:43474"/>
        <dbReference type="ChEBI" id="CHEBI:57524"/>
        <dbReference type="EC" id="3.1.3.3"/>
    </reaction>
</comment>
<dbReference type="EMBL" id="CP012332">
    <property type="protein sequence ID" value="AKU90506.1"/>
    <property type="molecule type" value="Genomic_DNA"/>
</dbReference>
<dbReference type="SUPFAM" id="SSF55021">
    <property type="entry name" value="ACT-like"/>
    <property type="match status" value="1"/>
</dbReference>
<dbReference type="GO" id="GO:0000287">
    <property type="term" value="F:magnesium ion binding"/>
    <property type="evidence" value="ECO:0007669"/>
    <property type="project" value="TreeGrafter"/>
</dbReference>
<dbReference type="UniPathway" id="UPA00135">
    <property type="reaction ID" value="UER00198"/>
</dbReference>
<dbReference type="Pfam" id="PF13740">
    <property type="entry name" value="ACT_6"/>
    <property type="match status" value="1"/>
</dbReference>
<dbReference type="RefSeq" id="WP_050724950.1">
    <property type="nucleotide sequence ID" value="NZ_CP012332.1"/>
</dbReference>
<dbReference type="KEGG" id="vin:AKJ08_0893"/>
<dbReference type="GO" id="GO:0005737">
    <property type="term" value="C:cytoplasm"/>
    <property type="evidence" value="ECO:0007669"/>
    <property type="project" value="TreeGrafter"/>
</dbReference>
<name>A0A0K1PAR7_9BACT</name>
<dbReference type="PANTHER" id="PTHR43344:SF2">
    <property type="entry name" value="PHOSPHOSERINE PHOSPHATASE"/>
    <property type="match status" value="1"/>
</dbReference>
<comment type="similarity">
    <text evidence="3">Belongs to the HAD-like hydrolase superfamily. SerB family.</text>
</comment>
<dbReference type="GO" id="GO:0036424">
    <property type="term" value="F:L-phosphoserine phosphatase activity"/>
    <property type="evidence" value="ECO:0007669"/>
    <property type="project" value="InterPro"/>
</dbReference>
<dbReference type="InterPro" id="IPR023214">
    <property type="entry name" value="HAD_sf"/>
</dbReference>
<proteinExistence type="inferred from homology"/>
<feature type="active site" description="Nucleophile" evidence="14">
    <location>
        <position position="181"/>
    </location>
</feature>
<keyword evidence="9" id="KW-0460">Magnesium</keyword>
<keyword evidence="10" id="KW-0718">Serine biosynthesis</keyword>
<keyword evidence="6" id="KW-0028">Amino-acid biosynthesis</keyword>
<evidence type="ECO:0000256" key="12">
    <source>
        <dbReference type="ARBA" id="ARBA00048138"/>
    </source>
</evidence>
<evidence type="ECO:0000256" key="4">
    <source>
        <dbReference type="ARBA" id="ARBA00012640"/>
    </source>
</evidence>
<comment type="cofactor">
    <cofactor evidence="1">
        <name>Mg(2+)</name>
        <dbReference type="ChEBI" id="CHEBI:18420"/>
    </cofactor>
</comment>
<feature type="active site" description="Proton donor" evidence="14">
    <location>
        <position position="183"/>
    </location>
</feature>
<dbReference type="OrthoDB" id="9792539at2"/>
<dbReference type="Gene3D" id="3.30.70.260">
    <property type="match status" value="1"/>
</dbReference>
<evidence type="ECO:0000256" key="5">
    <source>
        <dbReference type="ARBA" id="ARBA00015196"/>
    </source>
</evidence>
<evidence type="ECO:0000256" key="10">
    <source>
        <dbReference type="ARBA" id="ARBA00023299"/>
    </source>
</evidence>
<evidence type="ECO:0000256" key="2">
    <source>
        <dbReference type="ARBA" id="ARBA00005135"/>
    </source>
</evidence>
<dbReference type="GO" id="GO:0006564">
    <property type="term" value="P:L-serine biosynthetic process"/>
    <property type="evidence" value="ECO:0007669"/>
    <property type="project" value="UniProtKB-KW"/>
</dbReference>
<dbReference type="InterPro" id="IPR004469">
    <property type="entry name" value="PSP"/>
</dbReference>
<dbReference type="InterPro" id="IPR045865">
    <property type="entry name" value="ACT-like_dom_sf"/>
</dbReference>
<keyword evidence="8" id="KW-0378">Hydrolase</keyword>
<evidence type="ECO:0000259" key="15">
    <source>
        <dbReference type="Pfam" id="PF21086"/>
    </source>
</evidence>
<dbReference type="SFLD" id="SFLDS00003">
    <property type="entry name" value="Haloacid_Dehalogenase"/>
    <property type="match status" value="1"/>
</dbReference>
<reference evidence="16 17" key="1">
    <citation type="submission" date="2015-08" db="EMBL/GenBank/DDBJ databases">
        <authorList>
            <person name="Babu N.S."/>
            <person name="Beckwith C.J."/>
            <person name="Beseler K.G."/>
            <person name="Brison A."/>
            <person name="Carone J.V."/>
            <person name="Caskin T.P."/>
            <person name="Diamond M."/>
            <person name="Durham M.E."/>
            <person name="Foxe J.M."/>
            <person name="Go M."/>
            <person name="Henderson B.A."/>
            <person name="Jones I.B."/>
            <person name="McGettigan J.A."/>
            <person name="Micheletti S.J."/>
            <person name="Nasrallah M.E."/>
            <person name="Ortiz D."/>
            <person name="Piller C.R."/>
            <person name="Privatt S.R."/>
            <person name="Schneider S.L."/>
            <person name="Sharp S."/>
            <person name="Smith T.C."/>
            <person name="Stanton J.D."/>
            <person name="Ullery H.E."/>
            <person name="Wilson R.J."/>
            <person name="Serrano M.G."/>
            <person name="Buck G."/>
            <person name="Lee V."/>
            <person name="Wang Y."/>
            <person name="Carvalho R."/>
            <person name="Voegtly L."/>
            <person name="Shi R."/>
            <person name="Duckworth R."/>
            <person name="Johnson A."/>
            <person name="Loviza R."/>
            <person name="Walstead R."/>
            <person name="Shah Z."/>
            <person name="Kiflezghi M."/>
            <person name="Wade K."/>
            <person name="Ball S.L."/>
            <person name="Bradley K.W."/>
            <person name="Asai D.J."/>
            <person name="Bowman C.A."/>
            <person name="Russell D.A."/>
            <person name="Pope W.H."/>
            <person name="Jacobs-Sera D."/>
            <person name="Hendrix R.W."/>
            <person name="Hatfull G.F."/>
        </authorList>
    </citation>
    <scope>NUCLEOTIDE SEQUENCE [LARGE SCALE GENOMIC DNA]</scope>
    <source>
        <strain evidence="16 17">DSM 27710</strain>
    </source>
</reference>
<dbReference type="Pfam" id="PF21086">
    <property type="entry name" value="ACT_PSP_2"/>
    <property type="match status" value="1"/>
</dbReference>
<dbReference type="SUPFAM" id="SSF56784">
    <property type="entry name" value="HAD-like"/>
    <property type="match status" value="1"/>
</dbReference>
<evidence type="ECO:0000313" key="16">
    <source>
        <dbReference type="EMBL" id="AKU90506.1"/>
    </source>
</evidence>
<dbReference type="InterPro" id="IPR049148">
    <property type="entry name" value="PSP_ACT"/>
</dbReference>
<dbReference type="InterPro" id="IPR050582">
    <property type="entry name" value="HAD-like_SerB"/>
</dbReference>
<feature type="domain" description="Phosphoserine phosphatase ACT" evidence="15">
    <location>
        <begin position="92"/>
        <end position="165"/>
    </location>
</feature>
<organism evidence="16 17">
    <name type="scientific">Vulgatibacter incomptus</name>
    <dbReference type="NCBI Taxonomy" id="1391653"/>
    <lineage>
        <taxon>Bacteria</taxon>
        <taxon>Pseudomonadati</taxon>
        <taxon>Myxococcota</taxon>
        <taxon>Myxococcia</taxon>
        <taxon>Myxococcales</taxon>
        <taxon>Cystobacterineae</taxon>
        <taxon>Vulgatibacteraceae</taxon>
        <taxon>Vulgatibacter</taxon>
    </lineage>
</organism>
<dbReference type="EC" id="3.1.3.3" evidence="4"/>
<evidence type="ECO:0000256" key="9">
    <source>
        <dbReference type="ARBA" id="ARBA00022842"/>
    </source>
</evidence>
<evidence type="ECO:0000256" key="6">
    <source>
        <dbReference type="ARBA" id="ARBA00022605"/>
    </source>
</evidence>
<dbReference type="AlphaFoldDB" id="A0A0K1PAR7"/>
<comment type="catalytic activity">
    <reaction evidence="13">
        <text>O-phospho-D-serine + H2O = D-serine + phosphate</text>
        <dbReference type="Rhea" id="RHEA:24873"/>
        <dbReference type="ChEBI" id="CHEBI:15377"/>
        <dbReference type="ChEBI" id="CHEBI:35247"/>
        <dbReference type="ChEBI" id="CHEBI:43474"/>
        <dbReference type="ChEBI" id="CHEBI:58680"/>
        <dbReference type="EC" id="3.1.3.3"/>
    </reaction>
</comment>